<evidence type="ECO:0000256" key="5">
    <source>
        <dbReference type="ARBA" id="ARBA00022801"/>
    </source>
</evidence>
<dbReference type="GO" id="GO:0032357">
    <property type="term" value="F:oxidized purine DNA binding"/>
    <property type="evidence" value="ECO:0007669"/>
    <property type="project" value="TreeGrafter"/>
</dbReference>
<dbReference type="AlphaFoldDB" id="A0A933DT94"/>
<dbReference type="PROSITE" id="PS01155">
    <property type="entry name" value="ENDONUCLEASE_III_2"/>
    <property type="match status" value="1"/>
</dbReference>
<dbReference type="GO" id="GO:0006298">
    <property type="term" value="P:mismatch repair"/>
    <property type="evidence" value="ECO:0007669"/>
    <property type="project" value="TreeGrafter"/>
</dbReference>
<evidence type="ECO:0000256" key="9">
    <source>
        <dbReference type="ARBA" id="ARBA00023295"/>
    </source>
</evidence>
<accession>A0A933DT94</accession>
<dbReference type="EMBL" id="JACQMI010000005">
    <property type="protein sequence ID" value="MBI4132642.1"/>
    <property type="molecule type" value="Genomic_DNA"/>
</dbReference>
<dbReference type="Pfam" id="PF00730">
    <property type="entry name" value="HhH-GPD"/>
    <property type="match status" value="1"/>
</dbReference>
<comment type="similarity">
    <text evidence="2">Belongs to the Nth/MutY family.</text>
</comment>
<dbReference type="InterPro" id="IPR003265">
    <property type="entry name" value="HhH-GPD_domain"/>
</dbReference>
<dbReference type="SUPFAM" id="SSF48150">
    <property type="entry name" value="DNA-glycosylase"/>
    <property type="match status" value="1"/>
</dbReference>
<evidence type="ECO:0000256" key="1">
    <source>
        <dbReference type="ARBA" id="ARBA00001966"/>
    </source>
</evidence>
<evidence type="ECO:0000256" key="8">
    <source>
        <dbReference type="ARBA" id="ARBA00023204"/>
    </source>
</evidence>
<dbReference type="PANTHER" id="PTHR42944:SF1">
    <property type="entry name" value="ADENINE DNA GLYCOSYLASE"/>
    <property type="match status" value="1"/>
</dbReference>
<dbReference type="InterPro" id="IPR023170">
    <property type="entry name" value="HhH_base_excis_C"/>
</dbReference>
<dbReference type="Proteomes" id="UP000756703">
    <property type="component" value="Unassembled WGS sequence"/>
</dbReference>
<dbReference type="GO" id="GO:0034039">
    <property type="term" value="F:8-oxo-7,8-dihydroguanine DNA N-glycosylase activity"/>
    <property type="evidence" value="ECO:0007669"/>
    <property type="project" value="TreeGrafter"/>
</dbReference>
<comment type="caution">
    <text evidence="11">The sequence shown here is derived from an EMBL/GenBank/DDBJ whole genome shotgun (WGS) entry which is preliminary data.</text>
</comment>
<dbReference type="PANTHER" id="PTHR42944">
    <property type="entry name" value="ADENINE DNA GLYCOSYLASE"/>
    <property type="match status" value="1"/>
</dbReference>
<evidence type="ECO:0000256" key="6">
    <source>
        <dbReference type="ARBA" id="ARBA00023004"/>
    </source>
</evidence>
<dbReference type="GO" id="GO:0046872">
    <property type="term" value="F:metal ion binding"/>
    <property type="evidence" value="ECO:0007669"/>
    <property type="project" value="UniProtKB-KW"/>
</dbReference>
<dbReference type="GO" id="GO:0051536">
    <property type="term" value="F:iron-sulfur cluster binding"/>
    <property type="evidence" value="ECO:0007669"/>
    <property type="project" value="UniProtKB-KW"/>
</dbReference>
<evidence type="ECO:0000313" key="11">
    <source>
        <dbReference type="EMBL" id="MBI4132642.1"/>
    </source>
</evidence>
<dbReference type="InterPro" id="IPR044298">
    <property type="entry name" value="MIG/MutY"/>
</dbReference>
<dbReference type="CDD" id="cd00056">
    <property type="entry name" value="ENDO3c"/>
    <property type="match status" value="1"/>
</dbReference>
<name>A0A933DT94_9BACT</name>
<reference evidence="11" key="1">
    <citation type="submission" date="2020-07" db="EMBL/GenBank/DDBJ databases">
        <title>Huge and variable diversity of episymbiotic CPR bacteria and DPANN archaea in groundwater ecosystems.</title>
        <authorList>
            <person name="He C.Y."/>
            <person name="Keren R."/>
            <person name="Whittaker M."/>
            <person name="Farag I.F."/>
            <person name="Doudna J."/>
            <person name="Cate J.H.D."/>
            <person name="Banfield J.F."/>
        </authorList>
    </citation>
    <scope>NUCLEOTIDE SEQUENCE</scope>
    <source>
        <strain evidence="11">NC_groundwater_1225_Ag_S-0.1um_56_177</strain>
    </source>
</reference>
<comment type="cofactor">
    <cofactor evidence="1">
        <name>[4Fe-4S] cluster</name>
        <dbReference type="ChEBI" id="CHEBI:49883"/>
    </cofactor>
</comment>
<organism evidence="11 12">
    <name type="scientific">Candidatus Sungiibacteriota bacterium</name>
    <dbReference type="NCBI Taxonomy" id="2750080"/>
    <lineage>
        <taxon>Bacteria</taxon>
        <taxon>Candidatus Sungiibacteriota</taxon>
    </lineage>
</organism>
<dbReference type="InterPro" id="IPR011257">
    <property type="entry name" value="DNA_glycosylase"/>
</dbReference>
<dbReference type="GO" id="GO:0000701">
    <property type="term" value="F:purine-specific mismatch base pair DNA N-glycosylase activity"/>
    <property type="evidence" value="ECO:0007669"/>
    <property type="project" value="TreeGrafter"/>
</dbReference>
<evidence type="ECO:0000256" key="3">
    <source>
        <dbReference type="ARBA" id="ARBA00022723"/>
    </source>
</evidence>
<keyword evidence="5" id="KW-0378">Hydrolase</keyword>
<evidence type="ECO:0000256" key="7">
    <source>
        <dbReference type="ARBA" id="ARBA00023014"/>
    </source>
</evidence>
<gene>
    <name evidence="11" type="ORF">HY473_00885</name>
</gene>
<evidence type="ECO:0000259" key="10">
    <source>
        <dbReference type="SMART" id="SM00478"/>
    </source>
</evidence>
<evidence type="ECO:0000256" key="2">
    <source>
        <dbReference type="ARBA" id="ARBA00008343"/>
    </source>
</evidence>
<dbReference type="Gene3D" id="1.10.340.30">
    <property type="entry name" value="Hypothetical protein, domain 2"/>
    <property type="match status" value="1"/>
</dbReference>
<evidence type="ECO:0000256" key="4">
    <source>
        <dbReference type="ARBA" id="ARBA00022763"/>
    </source>
</evidence>
<dbReference type="GO" id="GO:0035485">
    <property type="term" value="F:adenine/guanine mispair binding"/>
    <property type="evidence" value="ECO:0007669"/>
    <property type="project" value="TreeGrafter"/>
</dbReference>
<feature type="domain" description="HhH-GPD" evidence="10">
    <location>
        <begin position="38"/>
        <end position="186"/>
    </location>
</feature>
<proteinExistence type="inferred from homology"/>
<dbReference type="InterPro" id="IPR004036">
    <property type="entry name" value="Endonuclease-III-like_CS2"/>
</dbReference>
<dbReference type="SMART" id="SM00478">
    <property type="entry name" value="ENDO3c"/>
    <property type="match status" value="1"/>
</dbReference>
<protein>
    <submittedName>
        <fullName evidence="11">A/G-specific adenine glycosylase</fullName>
    </submittedName>
</protein>
<keyword evidence="9" id="KW-0326">Glycosidase</keyword>
<dbReference type="GO" id="GO:0006284">
    <property type="term" value="P:base-excision repair"/>
    <property type="evidence" value="ECO:0007669"/>
    <property type="project" value="InterPro"/>
</dbReference>
<evidence type="ECO:0000313" key="12">
    <source>
        <dbReference type="Proteomes" id="UP000756703"/>
    </source>
</evidence>
<keyword evidence="6" id="KW-0408">Iron</keyword>
<sequence>MTATTFQAQIRTWFRHHRRNLPWRKTENPYRILISEVMLQQTQVGRVLPKYRSFLRLFPTIEALARAPLSRVLGAWQGLGYNRRALYLKRLAGIVVRDYNGRIPSDPELLRRLPGIGPGTAGAISAFAFGKRVAFLETNIRRVFLYAFFRNRRRVQDAEVLAKIKQTLPQRSIREWYYALMDYGALALKHAPNPNHRSAAYAKQPPFQGSRRELRGQILSAVVDAGRIKKERLRRMLQRQPRFNTAYLNQVIQRLIQEKLIASSSRNELTVAR</sequence>
<dbReference type="Gene3D" id="1.10.1670.10">
    <property type="entry name" value="Helix-hairpin-Helix base-excision DNA repair enzymes (C-terminal)"/>
    <property type="match status" value="1"/>
</dbReference>
<keyword evidence="7" id="KW-0411">Iron-sulfur</keyword>
<keyword evidence="4" id="KW-0227">DNA damage</keyword>
<keyword evidence="8" id="KW-0234">DNA repair</keyword>
<keyword evidence="3" id="KW-0479">Metal-binding</keyword>